<dbReference type="RefSeq" id="WP_240253253.1">
    <property type="nucleotide sequence ID" value="NZ_JAKTTI010000004.1"/>
</dbReference>
<name>A0AAW5E3U6_9BACI</name>
<reference evidence="2" key="1">
    <citation type="submission" date="2022-02" db="EMBL/GenBank/DDBJ databases">
        <title>Fredinandcohnia quinoae sp. nov. isolated from Chenopodium quinoa seeds.</title>
        <authorList>
            <person name="Saati-Santamaria Z."/>
            <person name="Flores-Felix J.D."/>
            <person name="Igual J.M."/>
            <person name="Velazquez E."/>
            <person name="Garcia-Fraile P."/>
            <person name="Martinez-Molina E."/>
        </authorList>
    </citation>
    <scope>NUCLEOTIDE SEQUENCE</scope>
    <source>
        <strain evidence="2">SECRCQ15</strain>
    </source>
</reference>
<feature type="chain" id="PRO_5043520865" evidence="1">
    <location>
        <begin position="24"/>
        <end position="400"/>
    </location>
</feature>
<dbReference type="AlphaFoldDB" id="A0AAW5E3U6"/>
<dbReference type="CDD" id="cd13440">
    <property type="entry name" value="CamS_repeat_2"/>
    <property type="match status" value="1"/>
</dbReference>
<dbReference type="PROSITE" id="PS51257">
    <property type="entry name" value="PROKAR_LIPOPROTEIN"/>
    <property type="match status" value="1"/>
</dbReference>
<proteinExistence type="predicted"/>
<dbReference type="EMBL" id="JAKTTI010000004">
    <property type="protein sequence ID" value="MCH1624666.1"/>
    <property type="molecule type" value="Genomic_DNA"/>
</dbReference>
<keyword evidence="3" id="KW-1185">Reference proteome</keyword>
<organism evidence="2 3">
    <name type="scientific">Fredinandcohnia quinoae</name>
    <dbReference type="NCBI Taxonomy" id="2918902"/>
    <lineage>
        <taxon>Bacteria</taxon>
        <taxon>Bacillati</taxon>
        <taxon>Bacillota</taxon>
        <taxon>Bacilli</taxon>
        <taxon>Bacillales</taxon>
        <taxon>Bacillaceae</taxon>
        <taxon>Fredinandcohnia</taxon>
    </lineage>
</organism>
<protein>
    <submittedName>
        <fullName evidence="2">CamS family sex pheromone protein</fullName>
    </submittedName>
</protein>
<accession>A0AAW5E3U6</accession>
<gene>
    <name evidence="2" type="ORF">MJG50_04955</name>
</gene>
<evidence type="ECO:0000313" key="2">
    <source>
        <dbReference type="EMBL" id="MCH1624666.1"/>
    </source>
</evidence>
<dbReference type="Proteomes" id="UP001431131">
    <property type="component" value="Unassembled WGS sequence"/>
</dbReference>
<evidence type="ECO:0000313" key="3">
    <source>
        <dbReference type="Proteomes" id="UP001431131"/>
    </source>
</evidence>
<dbReference type="InterPro" id="IPR011426">
    <property type="entry name" value="CamS"/>
</dbReference>
<sequence length="400" mass="45600">MRRLLILGVSLLLLLAGCAPKFGEDTEVVQKTNEKGEKAIIPKYNISESYYRSILPFKTGIARGIVSENVNNRLDVNEFETGLMRIAQESFPSDKYYYQEGQNIEKKTIQAWLTRKLSAAQYAALEKKEKKKAPNEGLNPIFEPGNDASKYEELMKNSPIYLSTVLEQNYLVKNNDDKLELGGIVIGLGMNSHYYYNLPDQVGGYPRDVTIDKETVEKEGKRIAEEIIQRMRSNEAYKDIKDVPIVIALFKQEATSSIAPGNFIAKATVNANSAEINKWENINEEYYFFPSKDAKKVYREDSVMFENFSSDVEEFFPNFTAVIGQGFYKDDELRELTLTVPMEFHGKAEVIAFTQYITGLIMEHFDDYISVQVYISSEDGPESVIVREAGEKEPFVHVYN</sequence>
<dbReference type="Gene3D" id="3.10.570.10">
    <property type="entry name" value="sex pheromone staph- cam373 precursor domain"/>
    <property type="match status" value="1"/>
</dbReference>
<evidence type="ECO:0000256" key="1">
    <source>
        <dbReference type="SAM" id="SignalP"/>
    </source>
</evidence>
<keyword evidence="1" id="KW-0732">Signal</keyword>
<dbReference type="Pfam" id="PF07537">
    <property type="entry name" value="CamS"/>
    <property type="match status" value="1"/>
</dbReference>
<dbReference type="PIRSF" id="PIRSF012509">
    <property type="entry name" value="CamS"/>
    <property type="match status" value="1"/>
</dbReference>
<feature type="signal peptide" evidence="1">
    <location>
        <begin position="1"/>
        <end position="23"/>
    </location>
</feature>
<comment type="caution">
    <text evidence="2">The sequence shown here is derived from an EMBL/GenBank/DDBJ whole genome shotgun (WGS) entry which is preliminary data.</text>
</comment>
<dbReference type="CDD" id="cd13441">
    <property type="entry name" value="CamS_repeat_1"/>
    <property type="match status" value="1"/>
</dbReference>